<comment type="caution">
    <text evidence="1">The sequence shown here is derived from an EMBL/GenBank/DDBJ whole genome shotgun (WGS) entry which is preliminary data.</text>
</comment>
<reference evidence="1 2" key="1">
    <citation type="submission" date="2016-02" db="EMBL/GenBank/DDBJ databases">
        <title>Genome analysis of coral dinoflagellate symbionts highlights evolutionary adaptations to a symbiotic lifestyle.</title>
        <authorList>
            <person name="Aranda M."/>
            <person name="Li Y."/>
            <person name="Liew Y.J."/>
            <person name="Baumgarten S."/>
            <person name="Simakov O."/>
            <person name="Wilson M."/>
            <person name="Piel J."/>
            <person name="Ashoor H."/>
            <person name="Bougouffa S."/>
            <person name="Bajic V.B."/>
            <person name="Ryu T."/>
            <person name="Ravasi T."/>
            <person name="Bayer T."/>
            <person name="Micklem G."/>
            <person name="Kim H."/>
            <person name="Bhak J."/>
            <person name="Lajeunesse T.C."/>
            <person name="Voolstra C.R."/>
        </authorList>
    </citation>
    <scope>NUCLEOTIDE SEQUENCE [LARGE SCALE GENOMIC DNA]</scope>
    <source>
        <strain evidence="1 2">CCMP2467</strain>
    </source>
</reference>
<dbReference type="EMBL" id="LSRX01000002">
    <property type="protein sequence ID" value="OLQ15574.1"/>
    <property type="molecule type" value="Genomic_DNA"/>
</dbReference>
<sequence length="204" mass="22477">MQATVLQTPVALVSGPASSESQSLPTPAPTAGVVQTHVSGALRETGEMSLPCPCQPVPFLHWKRVQLALQWIRIAEIQVRICLSPGDQLYISYVFVALQLESYGRGLHWRLVPGSYGVDGGLLPTARFIGGGYEYANCILYWYSLQLCYFQVPIFVSRSGVEDVPNGASAYWLYTKGTDEDGVDCLNLMYAIEAMVLEFQVLHI</sequence>
<organism evidence="1 2">
    <name type="scientific">Symbiodinium microadriaticum</name>
    <name type="common">Dinoflagellate</name>
    <name type="synonym">Zooxanthella microadriatica</name>
    <dbReference type="NCBI Taxonomy" id="2951"/>
    <lineage>
        <taxon>Eukaryota</taxon>
        <taxon>Sar</taxon>
        <taxon>Alveolata</taxon>
        <taxon>Dinophyceae</taxon>
        <taxon>Suessiales</taxon>
        <taxon>Symbiodiniaceae</taxon>
        <taxon>Symbiodinium</taxon>
    </lineage>
</organism>
<protein>
    <submittedName>
        <fullName evidence="1">Uncharacterized protein</fullName>
    </submittedName>
</protein>
<name>A0A1Q9F7B0_SYMMI</name>
<dbReference type="Proteomes" id="UP000186817">
    <property type="component" value="Unassembled WGS sequence"/>
</dbReference>
<proteinExistence type="predicted"/>
<evidence type="ECO:0000313" key="2">
    <source>
        <dbReference type="Proteomes" id="UP000186817"/>
    </source>
</evidence>
<accession>A0A1Q9F7B0</accession>
<gene>
    <name evidence="1" type="ORF">AK812_SmicGene158</name>
</gene>
<keyword evidence="2" id="KW-1185">Reference proteome</keyword>
<evidence type="ECO:0000313" key="1">
    <source>
        <dbReference type="EMBL" id="OLQ15574.1"/>
    </source>
</evidence>
<dbReference type="AlphaFoldDB" id="A0A1Q9F7B0"/>